<dbReference type="GO" id="GO:0019441">
    <property type="term" value="P:L-tryptophan catabolic process to kynurenine"/>
    <property type="evidence" value="ECO:0007669"/>
    <property type="project" value="InterPro"/>
</dbReference>
<protein>
    <recommendedName>
        <fullName evidence="3">Cyclase</fullName>
    </recommendedName>
</protein>
<sequence length="113" mass="13065">MKIIDLSQTLYSSMPVWEGDPEVKIKQIHTIDNISIEHFQKIILAEPKFVIIGNKAELTVELERKLLENKIITITDLVNMEKLPKNKEFMFYGVPLKIKDRDGSPIRAFAIIE</sequence>
<gene>
    <name evidence="1" type="ORF">CO178_01625</name>
</gene>
<dbReference type="EMBL" id="PFWY01000076">
    <property type="protein sequence ID" value="PJA40746.1"/>
    <property type="molecule type" value="Genomic_DNA"/>
</dbReference>
<evidence type="ECO:0000313" key="1">
    <source>
        <dbReference type="EMBL" id="PJA40746.1"/>
    </source>
</evidence>
<dbReference type="GO" id="GO:0004061">
    <property type="term" value="F:arylformamidase activity"/>
    <property type="evidence" value="ECO:0007669"/>
    <property type="project" value="InterPro"/>
</dbReference>
<reference evidence="2" key="1">
    <citation type="submission" date="2017-09" db="EMBL/GenBank/DDBJ databases">
        <title>Depth-based differentiation of microbial function through sediment-hosted aquifers and enrichment of novel symbionts in the deep terrestrial subsurface.</title>
        <authorList>
            <person name="Probst A.J."/>
            <person name="Ladd B."/>
            <person name="Jarett J.K."/>
            <person name="Geller-Mcgrath D.E."/>
            <person name="Sieber C.M.K."/>
            <person name="Emerson J.B."/>
            <person name="Anantharaman K."/>
            <person name="Thomas B.C."/>
            <person name="Malmstrom R."/>
            <person name="Stieglmeier M."/>
            <person name="Klingl A."/>
            <person name="Woyke T."/>
            <person name="Ryan C.M."/>
            <person name="Banfield J.F."/>
        </authorList>
    </citation>
    <scope>NUCLEOTIDE SEQUENCE [LARGE SCALE GENOMIC DNA]</scope>
</reference>
<comment type="caution">
    <text evidence="1">The sequence shown here is derived from an EMBL/GenBank/DDBJ whole genome shotgun (WGS) entry which is preliminary data.</text>
</comment>
<name>A0A2M7X3J5_UNCKA</name>
<dbReference type="Proteomes" id="UP000230683">
    <property type="component" value="Unassembled WGS sequence"/>
</dbReference>
<dbReference type="InterPro" id="IPR037175">
    <property type="entry name" value="KFase_sf"/>
</dbReference>
<evidence type="ECO:0000313" key="2">
    <source>
        <dbReference type="Proteomes" id="UP000230683"/>
    </source>
</evidence>
<dbReference type="SUPFAM" id="SSF102198">
    <property type="entry name" value="Putative cyclase"/>
    <property type="match status" value="1"/>
</dbReference>
<dbReference type="AlphaFoldDB" id="A0A2M7X3J5"/>
<accession>A0A2M7X3J5</accession>
<evidence type="ECO:0008006" key="3">
    <source>
        <dbReference type="Google" id="ProtNLM"/>
    </source>
</evidence>
<proteinExistence type="predicted"/>
<dbReference type="Gene3D" id="3.50.30.50">
    <property type="entry name" value="Putative cyclase"/>
    <property type="match status" value="1"/>
</dbReference>
<organism evidence="1 2">
    <name type="scientific">candidate division WWE3 bacterium CG_4_9_14_3_um_filter_34_6</name>
    <dbReference type="NCBI Taxonomy" id="1975079"/>
    <lineage>
        <taxon>Bacteria</taxon>
        <taxon>Katanobacteria</taxon>
    </lineage>
</organism>